<evidence type="ECO:0000259" key="1">
    <source>
        <dbReference type="PROSITE" id="PS50146"/>
    </source>
</evidence>
<sequence length="308" mass="32521">MHPPNTPQRVFVVLNPVHRSARRAASELARQAAASGRPLTILRTSVAEPGGSQARAALDAGARLVVVVGGDGTVRQVAGALAGSGVPLGIVPTGTANLFARNLGLPARLSGQVSTALIGTPTSSDIGWARSRHGDEWSGEQPFLVVAGIGRDAATVLATRPWLKRRLSWLAYFEAGLRHAWRPPLPMTVAIDGRPAREVDAWCVLAGNCGRLPAGITVFADARADDGVLDTLIVAVKRPWHWASVAAKGVLHVSSDVAALDYGRAHDVVVRPRTPQPVHLDGDPFPAVDEARWRVAASELMVLTPKKG</sequence>
<dbReference type="RefSeq" id="WP_131171382.1">
    <property type="nucleotide sequence ID" value="NZ_FXTL01000003.1"/>
</dbReference>
<keyword evidence="3" id="KW-1185">Reference proteome</keyword>
<comment type="caution">
    <text evidence="2">The sequence shown here is derived from an EMBL/GenBank/DDBJ whole genome shotgun (WGS) entry which is preliminary data.</text>
</comment>
<accession>A0A4Q9KP00</accession>
<evidence type="ECO:0000313" key="2">
    <source>
        <dbReference type="EMBL" id="TBT95730.1"/>
    </source>
</evidence>
<dbReference type="InterPro" id="IPR001206">
    <property type="entry name" value="Diacylglycerol_kinase_cat_dom"/>
</dbReference>
<dbReference type="InterPro" id="IPR045540">
    <property type="entry name" value="YegS/DAGK_C"/>
</dbReference>
<dbReference type="GO" id="GO:0008929">
    <property type="term" value="F:methylglyoxal synthase activity"/>
    <property type="evidence" value="ECO:0007669"/>
    <property type="project" value="InterPro"/>
</dbReference>
<dbReference type="EMBL" id="SDMR01000003">
    <property type="protein sequence ID" value="TBT95730.1"/>
    <property type="molecule type" value="Genomic_DNA"/>
</dbReference>
<gene>
    <name evidence="2" type="ORF">ET996_04625</name>
</gene>
<organism evidence="2 3">
    <name type="scientific">Propioniciclava tarda</name>
    <dbReference type="NCBI Taxonomy" id="433330"/>
    <lineage>
        <taxon>Bacteria</taxon>
        <taxon>Bacillati</taxon>
        <taxon>Actinomycetota</taxon>
        <taxon>Actinomycetes</taxon>
        <taxon>Propionibacteriales</taxon>
        <taxon>Propionibacteriaceae</taxon>
        <taxon>Propioniciclava</taxon>
    </lineage>
</organism>
<dbReference type="PANTHER" id="PTHR30492:SF0">
    <property type="entry name" value="METHYLGLYOXAL SYNTHASE"/>
    <property type="match status" value="1"/>
</dbReference>
<dbReference type="PROSITE" id="PS50146">
    <property type="entry name" value="DAGK"/>
    <property type="match status" value="1"/>
</dbReference>
<name>A0A4Q9KP00_PROTD</name>
<dbReference type="GO" id="GO:0005829">
    <property type="term" value="C:cytosol"/>
    <property type="evidence" value="ECO:0007669"/>
    <property type="project" value="TreeGrafter"/>
</dbReference>
<reference evidence="2 3" key="1">
    <citation type="submission" date="2019-01" db="EMBL/GenBank/DDBJ databases">
        <title>Lactibacter flavus gen. nov., sp. nov., a novel bacterium of the family Propionibacteriaceae isolated from raw milk and dairy products.</title>
        <authorList>
            <person name="Huptas C."/>
            <person name="Wenning M."/>
            <person name="Breitenwieser F."/>
            <person name="Doll E."/>
            <person name="Von Neubeck M."/>
            <person name="Busse H.-J."/>
            <person name="Scherer S."/>
        </authorList>
    </citation>
    <scope>NUCLEOTIDE SEQUENCE [LARGE SCALE GENOMIC DNA]</scope>
    <source>
        <strain evidence="2 3">DSM 22130</strain>
    </source>
</reference>
<dbReference type="GO" id="GO:0016301">
    <property type="term" value="F:kinase activity"/>
    <property type="evidence" value="ECO:0007669"/>
    <property type="project" value="UniProtKB-KW"/>
</dbReference>
<keyword evidence="2" id="KW-0418">Kinase</keyword>
<dbReference type="InterPro" id="IPR004363">
    <property type="entry name" value="Methylgl_synth"/>
</dbReference>
<dbReference type="SMART" id="SM00046">
    <property type="entry name" value="DAGKc"/>
    <property type="match status" value="1"/>
</dbReference>
<dbReference type="Pfam" id="PF19279">
    <property type="entry name" value="YegS_C"/>
    <property type="match status" value="1"/>
</dbReference>
<dbReference type="SUPFAM" id="SSF111331">
    <property type="entry name" value="NAD kinase/diacylglycerol kinase-like"/>
    <property type="match status" value="1"/>
</dbReference>
<evidence type="ECO:0000313" key="3">
    <source>
        <dbReference type="Proteomes" id="UP000291933"/>
    </source>
</evidence>
<proteinExistence type="predicted"/>
<dbReference type="Pfam" id="PF00781">
    <property type="entry name" value="DAGK_cat"/>
    <property type="match status" value="1"/>
</dbReference>
<dbReference type="GO" id="GO:0019242">
    <property type="term" value="P:methylglyoxal biosynthetic process"/>
    <property type="evidence" value="ECO:0007669"/>
    <property type="project" value="InterPro"/>
</dbReference>
<dbReference type="InterPro" id="IPR017438">
    <property type="entry name" value="ATP-NAD_kinase_N"/>
</dbReference>
<protein>
    <submittedName>
        <fullName evidence="2">Diacylglycerol kinase</fullName>
    </submittedName>
</protein>
<dbReference type="OrthoDB" id="3171056at2"/>
<keyword evidence="2" id="KW-0808">Transferase</keyword>
<dbReference type="Gene3D" id="2.60.200.40">
    <property type="match status" value="1"/>
</dbReference>
<dbReference type="Gene3D" id="3.40.50.10330">
    <property type="entry name" value="Probable inorganic polyphosphate/atp-NAD kinase, domain 1"/>
    <property type="match status" value="1"/>
</dbReference>
<dbReference type="AlphaFoldDB" id="A0A4Q9KP00"/>
<feature type="domain" description="DAGKc" evidence="1">
    <location>
        <begin position="5"/>
        <end position="133"/>
    </location>
</feature>
<dbReference type="InterPro" id="IPR016064">
    <property type="entry name" value="NAD/diacylglycerol_kinase_sf"/>
</dbReference>
<dbReference type="Proteomes" id="UP000291933">
    <property type="component" value="Unassembled WGS sequence"/>
</dbReference>
<dbReference type="PANTHER" id="PTHR30492">
    <property type="entry name" value="METHYLGLYOXAL SYNTHASE"/>
    <property type="match status" value="1"/>
</dbReference>